<dbReference type="InterPro" id="IPR007194">
    <property type="entry name" value="TRAPP_component"/>
</dbReference>
<name>A0A9W5TDR6_BABOV</name>
<evidence type="ECO:0000256" key="2">
    <source>
        <dbReference type="ARBA" id="ARBA00006218"/>
    </source>
</evidence>
<accession>A0A9W5TDR6</accession>
<dbReference type="Proteomes" id="UP001057455">
    <property type="component" value="Unassembled WGS sequence"/>
</dbReference>
<organism evidence="8 9">
    <name type="scientific">Babesia ovis</name>
    <dbReference type="NCBI Taxonomy" id="5869"/>
    <lineage>
        <taxon>Eukaryota</taxon>
        <taxon>Sar</taxon>
        <taxon>Alveolata</taxon>
        <taxon>Apicomplexa</taxon>
        <taxon>Aconoidasida</taxon>
        <taxon>Piroplasmida</taxon>
        <taxon>Babesiidae</taxon>
        <taxon>Babesia</taxon>
    </lineage>
</organism>
<comment type="subcellular location">
    <subcellularLocation>
        <location evidence="1">Endoplasmic reticulum</location>
    </subcellularLocation>
    <subcellularLocation>
        <location evidence="7">Golgi apparatus</location>
        <location evidence="7">cis-Golgi network</location>
    </subcellularLocation>
</comment>
<evidence type="ECO:0000256" key="3">
    <source>
        <dbReference type="ARBA" id="ARBA00022448"/>
    </source>
</evidence>
<comment type="similarity">
    <text evidence="2 7">Belongs to the TRAPP small subunits family. BET3 subfamily.</text>
</comment>
<dbReference type="Pfam" id="PF04051">
    <property type="entry name" value="TRAPP"/>
    <property type="match status" value="1"/>
</dbReference>
<dbReference type="EMBL" id="BLIY01000017">
    <property type="protein sequence ID" value="GFE54933.1"/>
    <property type="molecule type" value="Genomic_DNA"/>
</dbReference>
<protein>
    <recommendedName>
        <fullName evidence="7">Trafficking protein particle complex subunit</fullName>
    </recommendedName>
</protein>
<evidence type="ECO:0000313" key="9">
    <source>
        <dbReference type="Proteomes" id="UP001057455"/>
    </source>
</evidence>
<keyword evidence="4 7" id="KW-0256">Endoplasmic reticulum</keyword>
<proteinExistence type="inferred from homology"/>
<keyword evidence="5 7" id="KW-0931">ER-Golgi transport</keyword>
<evidence type="ECO:0000256" key="6">
    <source>
        <dbReference type="ARBA" id="ARBA00023034"/>
    </source>
</evidence>
<dbReference type="SUPFAM" id="SSF111126">
    <property type="entry name" value="Ligand-binding domain in the NO signalling and Golgi transport"/>
    <property type="match status" value="1"/>
</dbReference>
<sequence>MDTAGSEGPSVRHVLGEPLVRPKTKVSLSAYCFLFSEMVQYCMYTATRDSSFTHRLHGLGLDIGPRLLEMLSTRERYVKRCTNIVSILSFISTCVWKHLFGHNAILLKGKDDPSEYMINDQDLQITKYISTPKDLQHTSCAAFVAGIVEGILRWSEFHAAVSAHNIKDSNQGNTVTLLIQFEPSVIQRES</sequence>
<reference evidence="8" key="1">
    <citation type="submission" date="2019-12" db="EMBL/GenBank/DDBJ databases">
        <title>Genome sequence of Babesia ovis.</title>
        <authorList>
            <person name="Yamagishi J."/>
            <person name="Sevinc F."/>
            <person name="Xuan X."/>
        </authorList>
    </citation>
    <scope>NUCLEOTIDE SEQUENCE</scope>
    <source>
        <strain evidence="8">Selcuk</strain>
    </source>
</reference>
<dbReference type="OrthoDB" id="10254842at2759"/>
<gene>
    <name evidence="8" type="ORF">BaOVIS_023370</name>
</gene>
<evidence type="ECO:0000256" key="5">
    <source>
        <dbReference type="ARBA" id="ARBA00022892"/>
    </source>
</evidence>
<dbReference type="PANTHER" id="PTHR20902">
    <property type="entry name" value="41-2 PROTEIN ANTIGEN-RELATED"/>
    <property type="match status" value="1"/>
</dbReference>
<comment type="caution">
    <text evidence="8">The sequence shown here is derived from an EMBL/GenBank/DDBJ whole genome shotgun (WGS) entry which is preliminary data.</text>
</comment>
<evidence type="ECO:0000256" key="4">
    <source>
        <dbReference type="ARBA" id="ARBA00022824"/>
    </source>
</evidence>
<evidence type="ECO:0000256" key="7">
    <source>
        <dbReference type="PIRNR" id="PIRNR017479"/>
    </source>
</evidence>
<keyword evidence="3 7" id="KW-0813">Transport</keyword>
<dbReference type="CDD" id="cd14943">
    <property type="entry name" value="TRAPPC5_Trs31"/>
    <property type="match status" value="1"/>
</dbReference>
<keyword evidence="9" id="KW-1185">Reference proteome</keyword>
<dbReference type="GO" id="GO:1990070">
    <property type="term" value="C:TRAPPI protein complex"/>
    <property type="evidence" value="ECO:0007669"/>
    <property type="project" value="TreeGrafter"/>
</dbReference>
<dbReference type="PIRSF" id="PIRSF017479">
    <property type="entry name" value="TRAPP_I_complex_Trs31"/>
    <property type="match status" value="1"/>
</dbReference>
<dbReference type="PANTHER" id="PTHR20902:SF0">
    <property type="entry name" value="TRAFFICKING PROTEIN PARTICLE COMPLEX SUBUNIT 5"/>
    <property type="match status" value="1"/>
</dbReference>
<dbReference type="Gene3D" id="3.30.1380.20">
    <property type="entry name" value="Trafficking protein particle complex subunit 3"/>
    <property type="match status" value="1"/>
</dbReference>
<keyword evidence="6 7" id="KW-0333">Golgi apparatus</keyword>
<comment type="subunit">
    <text evidence="7">Part of the multisubunit TRAPP (transport protein particle) complex.</text>
</comment>
<dbReference type="GO" id="GO:1990072">
    <property type="term" value="C:TRAPPIII protein complex"/>
    <property type="evidence" value="ECO:0007669"/>
    <property type="project" value="TreeGrafter"/>
</dbReference>
<dbReference type="GO" id="GO:0006888">
    <property type="term" value="P:endoplasmic reticulum to Golgi vesicle-mediated transport"/>
    <property type="evidence" value="ECO:0007669"/>
    <property type="project" value="TreeGrafter"/>
</dbReference>
<dbReference type="GO" id="GO:0005783">
    <property type="term" value="C:endoplasmic reticulum"/>
    <property type="evidence" value="ECO:0007669"/>
    <property type="project" value="UniProtKB-SubCell"/>
</dbReference>
<dbReference type="InterPro" id="IPR024096">
    <property type="entry name" value="NO_sig/Golgi_transp_ligand-bd"/>
</dbReference>
<dbReference type="InterPro" id="IPR016696">
    <property type="entry name" value="TRAPP-I_su5"/>
</dbReference>
<dbReference type="AlphaFoldDB" id="A0A9W5TDR6"/>
<evidence type="ECO:0000256" key="1">
    <source>
        <dbReference type="ARBA" id="ARBA00004240"/>
    </source>
</evidence>
<dbReference type="GO" id="GO:1990071">
    <property type="term" value="C:TRAPPII protein complex"/>
    <property type="evidence" value="ECO:0007669"/>
    <property type="project" value="TreeGrafter"/>
</dbReference>
<evidence type="ECO:0000313" key="8">
    <source>
        <dbReference type="EMBL" id="GFE54933.1"/>
    </source>
</evidence>